<name>A0ABQ2D379_9DEIO</name>
<gene>
    <name evidence="2" type="ORF">GCM10008938_28210</name>
</gene>
<evidence type="ECO:0000313" key="3">
    <source>
        <dbReference type="Proteomes" id="UP000632222"/>
    </source>
</evidence>
<comment type="caution">
    <text evidence="2">The sequence shown here is derived from an EMBL/GenBank/DDBJ whole genome shotgun (WGS) entry which is preliminary data.</text>
</comment>
<sequence>MSKQRNAHLTEQQFWTWIAETTPAPYASDQHVKNLIALLSKQSLEEIVGFDFWIWKHFCQSHLTDLWCAAYVIRGWCSDDSFDYFREALILLGEGIFKQALEHPDALADHWEAVQDLREEGTLSIAQHAFRLKTGLSHEDWRAVEKSFSHDPLPATEDPFHWSADDEESQRQRVPRLYFKSMLREAAERRENNS</sequence>
<dbReference type="Proteomes" id="UP000632222">
    <property type="component" value="Unassembled WGS sequence"/>
</dbReference>
<organism evidence="2 3">
    <name type="scientific">Deinococcus roseus</name>
    <dbReference type="NCBI Taxonomy" id="392414"/>
    <lineage>
        <taxon>Bacteria</taxon>
        <taxon>Thermotogati</taxon>
        <taxon>Deinococcota</taxon>
        <taxon>Deinococci</taxon>
        <taxon>Deinococcales</taxon>
        <taxon>Deinococcaceae</taxon>
        <taxon>Deinococcus</taxon>
    </lineage>
</organism>
<evidence type="ECO:0000313" key="2">
    <source>
        <dbReference type="EMBL" id="GGJ40508.1"/>
    </source>
</evidence>
<keyword evidence="3" id="KW-1185">Reference proteome</keyword>
<dbReference type="Pfam" id="PF14024">
    <property type="entry name" value="DUF4240"/>
    <property type="match status" value="1"/>
</dbReference>
<proteinExistence type="predicted"/>
<feature type="domain" description="DUF4240" evidence="1">
    <location>
        <begin position="10"/>
        <end position="131"/>
    </location>
</feature>
<dbReference type="RefSeq" id="WP_189003341.1">
    <property type="nucleotide sequence ID" value="NZ_BMOD01000010.1"/>
</dbReference>
<accession>A0ABQ2D379</accession>
<dbReference type="InterPro" id="IPR025334">
    <property type="entry name" value="DUF4240"/>
</dbReference>
<reference evidence="3" key="1">
    <citation type="journal article" date="2019" name="Int. J. Syst. Evol. Microbiol.">
        <title>The Global Catalogue of Microorganisms (GCM) 10K type strain sequencing project: providing services to taxonomists for standard genome sequencing and annotation.</title>
        <authorList>
            <consortium name="The Broad Institute Genomics Platform"/>
            <consortium name="The Broad Institute Genome Sequencing Center for Infectious Disease"/>
            <person name="Wu L."/>
            <person name="Ma J."/>
        </authorList>
    </citation>
    <scope>NUCLEOTIDE SEQUENCE [LARGE SCALE GENOMIC DNA]</scope>
    <source>
        <strain evidence="3">JCM 14370</strain>
    </source>
</reference>
<evidence type="ECO:0000259" key="1">
    <source>
        <dbReference type="Pfam" id="PF14024"/>
    </source>
</evidence>
<protein>
    <recommendedName>
        <fullName evidence="1">DUF4240 domain-containing protein</fullName>
    </recommendedName>
</protein>
<dbReference type="EMBL" id="BMOD01000010">
    <property type="protein sequence ID" value="GGJ40508.1"/>
    <property type="molecule type" value="Genomic_DNA"/>
</dbReference>